<dbReference type="Proteomes" id="UP001163152">
    <property type="component" value="Chromosome"/>
</dbReference>
<accession>A0A9E9C3B6</accession>
<keyword evidence="1" id="KW-1133">Transmembrane helix</keyword>
<evidence type="ECO:0000256" key="1">
    <source>
        <dbReference type="SAM" id="Phobius"/>
    </source>
</evidence>
<keyword evidence="1" id="KW-0472">Membrane</keyword>
<dbReference type="PROSITE" id="PS51257">
    <property type="entry name" value="PROKAR_LIPOPROTEIN"/>
    <property type="match status" value="1"/>
</dbReference>
<reference evidence="2" key="1">
    <citation type="submission" date="2022-12" db="EMBL/GenBank/DDBJ databases">
        <title>Polyphasic identification of a Novel Hot-Spring Cyanobacterium Ocullathermofonsia sinensis gen nov. sp. nov. and Genomic Insights on its Adaptations to the Thermal Habitat.</title>
        <authorList>
            <person name="Daroch M."/>
            <person name="Tang J."/>
            <person name="Jiang Y."/>
        </authorList>
    </citation>
    <scope>NUCLEOTIDE SEQUENCE</scope>
    <source>
        <strain evidence="2">PKUAC-SCTA174</strain>
    </source>
</reference>
<evidence type="ECO:0000313" key="3">
    <source>
        <dbReference type="Proteomes" id="UP001163152"/>
    </source>
</evidence>
<protein>
    <submittedName>
        <fullName evidence="2">Uncharacterized protein</fullName>
    </submittedName>
</protein>
<dbReference type="EMBL" id="CP113797">
    <property type="protein sequence ID" value="WAL58801.1"/>
    <property type="molecule type" value="Genomic_DNA"/>
</dbReference>
<organism evidence="2 3">
    <name type="scientific">Thermocoleostomius sinensis A174</name>
    <dbReference type="NCBI Taxonomy" id="2016057"/>
    <lineage>
        <taxon>Bacteria</taxon>
        <taxon>Bacillati</taxon>
        <taxon>Cyanobacteriota</taxon>
        <taxon>Cyanophyceae</taxon>
        <taxon>Oculatellales</taxon>
        <taxon>Oculatellaceae</taxon>
        <taxon>Thermocoleostomius</taxon>
    </lineage>
</organism>
<feature type="transmembrane region" description="Helical" evidence="1">
    <location>
        <begin position="52"/>
        <end position="69"/>
    </location>
</feature>
<keyword evidence="1" id="KW-0812">Transmembrane</keyword>
<evidence type="ECO:0000313" key="2">
    <source>
        <dbReference type="EMBL" id="WAL58801.1"/>
    </source>
</evidence>
<name>A0A9E9C3B6_9CYAN</name>
<keyword evidence="3" id="KW-1185">Reference proteome</keyword>
<dbReference type="AlphaFoldDB" id="A0A9E9C3B6"/>
<sequence length="72" mass="7848">MTRNIFVQALGIAASCYLLLRLSGWLLGSLATILIGLSNWTRYTLLPMSEEIAIAVGLMFLLGVAIFSSRSE</sequence>
<feature type="transmembrane region" description="Helical" evidence="1">
    <location>
        <begin position="12"/>
        <end position="40"/>
    </location>
</feature>
<gene>
    <name evidence="2" type="ORF">OXH18_16685</name>
</gene>
<dbReference type="KEGG" id="tsin:OXH18_16685"/>
<proteinExistence type="predicted"/>
<dbReference type="RefSeq" id="WP_268608233.1">
    <property type="nucleotide sequence ID" value="NZ_CP113797.1"/>
</dbReference>